<dbReference type="OrthoDB" id="4991875at2759"/>
<evidence type="ECO:0000313" key="4">
    <source>
        <dbReference type="Proteomes" id="UP000777438"/>
    </source>
</evidence>
<dbReference type="PANTHER" id="PTHR40640:SF1">
    <property type="entry name" value="ANCHORED GLYCOPROTEIN, PUTATIVE (AFU_ORTHOLOGUE AFUA_8G04860)-RELATED"/>
    <property type="match status" value="1"/>
</dbReference>
<name>A0A9P8WC56_9HYPO</name>
<dbReference type="Proteomes" id="UP000777438">
    <property type="component" value="Unassembled WGS sequence"/>
</dbReference>
<dbReference type="PANTHER" id="PTHR40640">
    <property type="entry name" value="ANCHORED GLYCOPROTEIN, PUTATIVE (AFU_ORTHOLOGUE AFUA_8G04860)-RELATED"/>
    <property type="match status" value="1"/>
</dbReference>
<comment type="caution">
    <text evidence="3">The sequence shown here is derived from an EMBL/GenBank/DDBJ whole genome shotgun (WGS) entry which is preliminary data.</text>
</comment>
<organism evidence="3 4">
    <name type="scientific">Thelonectria olida</name>
    <dbReference type="NCBI Taxonomy" id="1576542"/>
    <lineage>
        <taxon>Eukaryota</taxon>
        <taxon>Fungi</taxon>
        <taxon>Dikarya</taxon>
        <taxon>Ascomycota</taxon>
        <taxon>Pezizomycotina</taxon>
        <taxon>Sordariomycetes</taxon>
        <taxon>Hypocreomycetidae</taxon>
        <taxon>Hypocreales</taxon>
        <taxon>Nectriaceae</taxon>
        <taxon>Thelonectria</taxon>
    </lineage>
</organism>
<protein>
    <submittedName>
        <fullName evidence="3">Uncharacterized protein</fullName>
    </submittedName>
</protein>
<dbReference type="EMBL" id="JAGPYM010000004">
    <property type="protein sequence ID" value="KAH6895382.1"/>
    <property type="molecule type" value="Genomic_DNA"/>
</dbReference>
<dbReference type="AlphaFoldDB" id="A0A9P8WC56"/>
<feature type="signal peptide" evidence="2">
    <location>
        <begin position="1"/>
        <end position="17"/>
    </location>
</feature>
<accession>A0A9P8WC56</accession>
<evidence type="ECO:0000313" key="3">
    <source>
        <dbReference type="EMBL" id="KAH6895382.1"/>
    </source>
</evidence>
<feature type="compositionally biased region" description="Low complexity" evidence="1">
    <location>
        <begin position="166"/>
        <end position="219"/>
    </location>
</feature>
<proteinExistence type="predicted"/>
<evidence type="ECO:0000256" key="2">
    <source>
        <dbReference type="SAM" id="SignalP"/>
    </source>
</evidence>
<reference evidence="3 4" key="1">
    <citation type="journal article" date="2021" name="Nat. Commun.">
        <title>Genetic determinants of endophytism in the Arabidopsis root mycobiome.</title>
        <authorList>
            <person name="Mesny F."/>
            <person name="Miyauchi S."/>
            <person name="Thiergart T."/>
            <person name="Pickel B."/>
            <person name="Atanasova L."/>
            <person name="Karlsson M."/>
            <person name="Huettel B."/>
            <person name="Barry K.W."/>
            <person name="Haridas S."/>
            <person name="Chen C."/>
            <person name="Bauer D."/>
            <person name="Andreopoulos W."/>
            <person name="Pangilinan J."/>
            <person name="LaButti K."/>
            <person name="Riley R."/>
            <person name="Lipzen A."/>
            <person name="Clum A."/>
            <person name="Drula E."/>
            <person name="Henrissat B."/>
            <person name="Kohler A."/>
            <person name="Grigoriev I.V."/>
            <person name="Martin F.M."/>
            <person name="Hacquard S."/>
        </authorList>
    </citation>
    <scope>NUCLEOTIDE SEQUENCE [LARGE SCALE GENOMIC DNA]</scope>
    <source>
        <strain evidence="3 4">MPI-CAGE-CH-0241</strain>
    </source>
</reference>
<gene>
    <name evidence="3" type="ORF">B0T10DRAFT_214493</name>
</gene>
<keyword evidence="4" id="KW-1185">Reference proteome</keyword>
<sequence length="247" mass="24319">MARSLALLLAGAAAVAAQTTTVSVFLPMFDEQAVHASVVAADSDKTTYFINCPSSVDSSECGVAYGGQTIVYGPKTFALSYDYDGGDEGKYKEDIGCKLDPTKDYASCSVSVSQNYDGTTTSSSTAIATTGYLDLLIPVTVTAGANKLKGGSDDSEDTATTLSTKAAPASTTGSADATATESGSSESSASSSDSTSAAESGSSASGSSAAEATSTPTASDNAAGAMVTQNAVLVGAAALVGGAAMFL</sequence>
<keyword evidence="2" id="KW-0732">Signal</keyword>
<evidence type="ECO:0000256" key="1">
    <source>
        <dbReference type="SAM" id="MobiDB-lite"/>
    </source>
</evidence>
<feature type="chain" id="PRO_5040416196" evidence="2">
    <location>
        <begin position="18"/>
        <end position="247"/>
    </location>
</feature>
<feature type="region of interest" description="Disordered" evidence="1">
    <location>
        <begin position="147"/>
        <end position="220"/>
    </location>
</feature>